<proteinExistence type="predicted"/>
<accession>A0ABQ2V8Z9</accession>
<keyword evidence="2" id="KW-1185">Reference proteome</keyword>
<dbReference type="EMBL" id="BMRP01000016">
    <property type="protein sequence ID" value="GGU74882.1"/>
    <property type="molecule type" value="Genomic_DNA"/>
</dbReference>
<organism evidence="1 2">
    <name type="scientific">Streptomyces albospinus</name>
    <dbReference type="NCBI Taxonomy" id="285515"/>
    <lineage>
        <taxon>Bacteria</taxon>
        <taxon>Bacillati</taxon>
        <taxon>Actinomycetota</taxon>
        <taxon>Actinomycetes</taxon>
        <taxon>Kitasatosporales</taxon>
        <taxon>Streptomycetaceae</taxon>
        <taxon>Streptomyces</taxon>
    </lineage>
</organism>
<protein>
    <submittedName>
        <fullName evidence="1">Uncharacterized protein</fullName>
    </submittedName>
</protein>
<gene>
    <name evidence="1" type="ORF">GCM10010211_46020</name>
</gene>
<evidence type="ECO:0000313" key="2">
    <source>
        <dbReference type="Proteomes" id="UP000654471"/>
    </source>
</evidence>
<reference evidence="2" key="1">
    <citation type="journal article" date="2019" name="Int. J. Syst. Evol. Microbiol.">
        <title>The Global Catalogue of Microorganisms (GCM) 10K type strain sequencing project: providing services to taxonomists for standard genome sequencing and annotation.</title>
        <authorList>
            <consortium name="The Broad Institute Genomics Platform"/>
            <consortium name="The Broad Institute Genome Sequencing Center for Infectious Disease"/>
            <person name="Wu L."/>
            <person name="Ma J."/>
        </authorList>
    </citation>
    <scope>NUCLEOTIDE SEQUENCE [LARGE SCALE GENOMIC DNA]</scope>
    <source>
        <strain evidence="2">JCM 3399</strain>
    </source>
</reference>
<dbReference type="Proteomes" id="UP000654471">
    <property type="component" value="Unassembled WGS sequence"/>
</dbReference>
<comment type="caution">
    <text evidence="1">The sequence shown here is derived from an EMBL/GenBank/DDBJ whole genome shotgun (WGS) entry which is preliminary data.</text>
</comment>
<evidence type="ECO:0000313" key="1">
    <source>
        <dbReference type="EMBL" id="GGU74882.1"/>
    </source>
</evidence>
<sequence>MDVVADLPTDAQAAEPVRERNGLLYDPPLGSQAGAVGRAPPADDRLDALRPDLAAVAVVVVAAVGMDLLRSPAGPAAFAEDGRNGRWKIKSYVWLARLARSGL</sequence>
<name>A0ABQ2V8Z9_9ACTN</name>